<proteinExistence type="predicted"/>
<protein>
    <submittedName>
        <fullName evidence="1">Uncharacterized protein</fullName>
    </submittedName>
</protein>
<organism evidence="1">
    <name type="scientific">Rhizophora mucronata</name>
    <name type="common">Asiatic mangrove</name>
    <dbReference type="NCBI Taxonomy" id="61149"/>
    <lineage>
        <taxon>Eukaryota</taxon>
        <taxon>Viridiplantae</taxon>
        <taxon>Streptophyta</taxon>
        <taxon>Embryophyta</taxon>
        <taxon>Tracheophyta</taxon>
        <taxon>Spermatophyta</taxon>
        <taxon>Magnoliopsida</taxon>
        <taxon>eudicotyledons</taxon>
        <taxon>Gunneridae</taxon>
        <taxon>Pentapetalae</taxon>
        <taxon>rosids</taxon>
        <taxon>fabids</taxon>
        <taxon>Malpighiales</taxon>
        <taxon>Rhizophoraceae</taxon>
        <taxon>Rhizophora</taxon>
    </lineage>
</organism>
<dbReference type="AlphaFoldDB" id="A0A2P2QFC2"/>
<name>A0A2P2QFC2_RHIMU</name>
<sequence>MHDKMNSMKTITKVNNWLAPSTAAAADRNEKKSCRVLLRKQMHIYIHIYIETFCTP</sequence>
<evidence type="ECO:0000313" key="1">
    <source>
        <dbReference type="EMBL" id="MBX65689.1"/>
    </source>
</evidence>
<accession>A0A2P2QFC2</accession>
<reference evidence="1" key="1">
    <citation type="submission" date="2018-02" db="EMBL/GenBank/DDBJ databases">
        <title>Rhizophora mucronata_Transcriptome.</title>
        <authorList>
            <person name="Meera S.P."/>
            <person name="Sreeshan A."/>
            <person name="Augustine A."/>
        </authorList>
    </citation>
    <scope>NUCLEOTIDE SEQUENCE</scope>
    <source>
        <tissue evidence="1">Leaf</tissue>
    </source>
</reference>
<dbReference type="EMBL" id="GGEC01085205">
    <property type="protein sequence ID" value="MBX65689.1"/>
    <property type="molecule type" value="Transcribed_RNA"/>
</dbReference>